<dbReference type="Proteomes" id="UP001341840">
    <property type="component" value="Unassembled WGS sequence"/>
</dbReference>
<evidence type="ECO:0000256" key="2">
    <source>
        <dbReference type="RuleBase" id="RU000461"/>
    </source>
</evidence>
<proteinExistence type="inferred from homology"/>
<keyword evidence="2" id="KW-0349">Heme</keyword>
<dbReference type="PRINTS" id="PR00463">
    <property type="entry name" value="EP450I"/>
</dbReference>
<keyword evidence="2" id="KW-0479">Metal-binding</keyword>
<keyword evidence="3" id="KW-0472">Membrane</keyword>
<evidence type="ECO:0000256" key="1">
    <source>
        <dbReference type="ARBA" id="ARBA00010617"/>
    </source>
</evidence>
<dbReference type="InterPro" id="IPR017972">
    <property type="entry name" value="Cyt_P450_CS"/>
</dbReference>
<keyword evidence="2" id="KW-0503">Monooxygenase</keyword>
<dbReference type="PROSITE" id="PS00086">
    <property type="entry name" value="CYTOCHROME_P450"/>
    <property type="match status" value="1"/>
</dbReference>
<dbReference type="CDD" id="cd11073">
    <property type="entry name" value="CYP76-like"/>
    <property type="match status" value="1"/>
</dbReference>
<accession>A0ABU6WCZ9</accession>
<protein>
    <recommendedName>
        <fullName evidence="6">Cytochrome P450</fullName>
    </recommendedName>
</protein>
<comment type="similarity">
    <text evidence="1 2">Belongs to the cytochrome P450 family.</text>
</comment>
<name>A0ABU6WCZ9_9FABA</name>
<comment type="caution">
    <text evidence="4">The sequence shown here is derived from an EMBL/GenBank/DDBJ whole genome shotgun (WGS) entry which is preliminary data.</text>
</comment>
<dbReference type="PRINTS" id="PR00385">
    <property type="entry name" value="P450"/>
</dbReference>
<keyword evidence="2" id="KW-0408">Iron</keyword>
<sequence length="511" mass="58255">MDYYLTLILLILSFLVSTLLFSFIIIQKQHSKLLPPGPKPYPIIGNLLHLLLNNKNNYNSLQTFINLSKTYGPIITLKLGTLTSIVISSPQIAKEALQKNDVALSNRTIPYTIFSTLEEHCKKSIIFLPSSTKWRSFRRACATRIFSPQRLDSMQILRKRKAQDLLDFLHECCKKGEALDIGEAIFKTVLNTISNTFISMDLVDYYDNEKFKVFKDIVFGFTEESTRPCLGDFFPLLGFLDSRAARARTKDRYAKLYAVIDGAMEERIRLRDSKPGCYSQEFNDALDSLLDLVDEESSEFNRHDVVPLLMDLFVASIDTTSSTLEWAMAELMHNPTKLHKVREELHQLLGQNEEVEESHITKLPYINAIVKETLRLHPPTPLLVPHKANGDVELGGFTVPKNAQILINVWSIGRDSHIWANPNSFEPERFLDSEIDFKGKNFELIPFGSGRRICPGLPLASRSLSFMLASLLYHFNWKIANEMKPEDINMSFSFGITLHKAQPLLLVPIKI</sequence>
<dbReference type="PANTHER" id="PTHR47950">
    <property type="entry name" value="CYTOCHROME P450, FAMILY 76, SUBFAMILY C, POLYPEPTIDE 5-RELATED"/>
    <property type="match status" value="1"/>
</dbReference>
<dbReference type="EMBL" id="JASCZI010181334">
    <property type="protein sequence ID" value="MED6182048.1"/>
    <property type="molecule type" value="Genomic_DNA"/>
</dbReference>
<keyword evidence="5" id="KW-1185">Reference proteome</keyword>
<keyword evidence="3" id="KW-1133">Transmembrane helix</keyword>
<feature type="transmembrane region" description="Helical" evidence="3">
    <location>
        <begin position="6"/>
        <end position="26"/>
    </location>
</feature>
<keyword evidence="2" id="KW-0560">Oxidoreductase</keyword>
<evidence type="ECO:0000256" key="3">
    <source>
        <dbReference type="SAM" id="Phobius"/>
    </source>
</evidence>
<evidence type="ECO:0008006" key="6">
    <source>
        <dbReference type="Google" id="ProtNLM"/>
    </source>
</evidence>
<dbReference type="InterPro" id="IPR001128">
    <property type="entry name" value="Cyt_P450"/>
</dbReference>
<keyword evidence="3" id="KW-0812">Transmembrane</keyword>
<evidence type="ECO:0000313" key="4">
    <source>
        <dbReference type="EMBL" id="MED6182048.1"/>
    </source>
</evidence>
<gene>
    <name evidence="4" type="ORF">PIB30_025124</name>
</gene>
<reference evidence="4 5" key="1">
    <citation type="journal article" date="2023" name="Plants (Basel)">
        <title>Bridging the Gap: Combining Genomics and Transcriptomics Approaches to Understand Stylosanthes scabra, an Orphan Legume from the Brazilian Caatinga.</title>
        <authorList>
            <person name="Ferreira-Neto J.R.C."/>
            <person name="da Silva M.D."/>
            <person name="Binneck E."/>
            <person name="de Melo N.F."/>
            <person name="da Silva R.H."/>
            <person name="de Melo A.L.T.M."/>
            <person name="Pandolfi V."/>
            <person name="Bustamante F.O."/>
            <person name="Brasileiro-Vidal A.C."/>
            <person name="Benko-Iseppon A.M."/>
        </authorList>
    </citation>
    <scope>NUCLEOTIDE SEQUENCE [LARGE SCALE GENOMIC DNA]</scope>
    <source>
        <tissue evidence="4">Leaves</tissue>
    </source>
</reference>
<dbReference type="PANTHER" id="PTHR47950:SF30">
    <property type="entry name" value="CYTOCHROME P450 FAMILY PROTEIN"/>
    <property type="match status" value="1"/>
</dbReference>
<organism evidence="4 5">
    <name type="scientific">Stylosanthes scabra</name>
    <dbReference type="NCBI Taxonomy" id="79078"/>
    <lineage>
        <taxon>Eukaryota</taxon>
        <taxon>Viridiplantae</taxon>
        <taxon>Streptophyta</taxon>
        <taxon>Embryophyta</taxon>
        <taxon>Tracheophyta</taxon>
        <taxon>Spermatophyta</taxon>
        <taxon>Magnoliopsida</taxon>
        <taxon>eudicotyledons</taxon>
        <taxon>Gunneridae</taxon>
        <taxon>Pentapetalae</taxon>
        <taxon>rosids</taxon>
        <taxon>fabids</taxon>
        <taxon>Fabales</taxon>
        <taxon>Fabaceae</taxon>
        <taxon>Papilionoideae</taxon>
        <taxon>50 kb inversion clade</taxon>
        <taxon>dalbergioids sensu lato</taxon>
        <taxon>Dalbergieae</taxon>
        <taxon>Pterocarpus clade</taxon>
        <taxon>Stylosanthes</taxon>
    </lineage>
</organism>
<dbReference type="InterPro" id="IPR036396">
    <property type="entry name" value="Cyt_P450_sf"/>
</dbReference>
<evidence type="ECO:0000313" key="5">
    <source>
        <dbReference type="Proteomes" id="UP001341840"/>
    </source>
</evidence>
<dbReference type="InterPro" id="IPR002401">
    <property type="entry name" value="Cyt_P450_E_grp-I"/>
</dbReference>
<dbReference type="Pfam" id="PF00067">
    <property type="entry name" value="p450"/>
    <property type="match status" value="1"/>
</dbReference>
<dbReference type="SUPFAM" id="SSF48264">
    <property type="entry name" value="Cytochrome P450"/>
    <property type="match status" value="1"/>
</dbReference>
<dbReference type="Gene3D" id="1.10.630.10">
    <property type="entry name" value="Cytochrome P450"/>
    <property type="match status" value="1"/>
</dbReference>